<evidence type="ECO:0000256" key="6">
    <source>
        <dbReference type="SAM" id="Phobius"/>
    </source>
</evidence>
<dbReference type="SUPFAM" id="SSF51905">
    <property type="entry name" value="FAD/NAD(P)-binding domain"/>
    <property type="match status" value="1"/>
</dbReference>
<keyword evidence="9" id="KW-1185">Reference proteome</keyword>
<keyword evidence="3" id="KW-0285">Flavoprotein</keyword>
<dbReference type="InterPro" id="IPR006076">
    <property type="entry name" value="FAD-dep_OxRdtase"/>
</dbReference>
<dbReference type="Proteomes" id="UP000799778">
    <property type="component" value="Unassembled WGS sequence"/>
</dbReference>
<organism evidence="8 9">
    <name type="scientific">Aaosphaeria arxii CBS 175.79</name>
    <dbReference type="NCBI Taxonomy" id="1450172"/>
    <lineage>
        <taxon>Eukaryota</taxon>
        <taxon>Fungi</taxon>
        <taxon>Dikarya</taxon>
        <taxon>Ascomycota</taxon>
        <taxon>Pezizomycotina</taxon>
        <taxon>Dothideomycetes</taxon>
        <taxon>Pleosporomycetidae</taxon>
        <taxon>Pleosporales</taxon>
        <taxon>Pleosporales incertae sedis</taxon>
        <taxon>Aaosphaeria</taxon>
    </lineage>
</organism>
<dbReference type="OrthoDB" id="2219495at2759"/>
<dbReference type="Pfam" id="PF01266">
    <property type="entry name" value="DAO"/>
    <property type="match status" value="1"/>
</dbReference>
<evidence type="ECO:0000256" key="5">
    <source>
        <dbReference type="ARBA" id="ARBA00023002"/>
    </source>
</evidence>
<keyword evidence="6" id="KW-1133">Transmembrane helix</keyword>
<dbReference type="PANTHER" id="PTHR10961">
    <property type="entry name" value="PEROXISOMAL SARCOSINE OXIDASE"/>
    <property type="match status" value="1"/>
</dbReference>
<keyword evidence="4" id="KW-0274">FAD</keyword>
<keyword evidence="6" id="KW-0812">Transmembrane</keyword>
<dbReference type="GO" id="GO:0050031">
    <property type="term" value="F:L-pipecolate oxidase activity"/>
    <property type="evidence" value="ECO:0007669"/>
    <property type="project" value="TreeGrafter"/>
</dbReference>
<dbReference type="GO" id="GO:0050660">
    <property type="term" value="F:flavin adenine dinucleotide binding"/>
    <property type="evidence" value="ECO:0007669"/>
    <property type="project" value="InterPro"/>
</dbReference>
<reference evidence="8" key="1">
    <citation type="journal article" date="2020" name="Stud. Mycol.">
        <title>101 Dothideomycetes genomes: a test case for predicting lifestyles and emergence of pathogens.</title>
        <authorList>
            <person name="Haridas S."/>
            <person name="Albert R."/>
            <person name="Binder M."/>
            <person name="Bloem J."/>
            <person name="Labutti K."/>
            <person name="Salamov A."/>
            <person name="Andreopoulos B."/>
            <person name="Baker S."/>
            <person name="Barry K."/>
            <person name="Bills G."/>
            <person name="Bluhm B."/>
            <person name="Cannon C."/>
            <person name="Castanera R."/>
            <person name="Culley D."/>
            <person name="Daum C."/>
            <person name="Ezra D."/>
            <person name="Gonzalez J."/>
            <person name="Henrissat B."/>
            <person name="Kuo A."/>
            <person name="Liang C."/>
            <person name="Lipzen A."/>
            <person name="Lutzoni F."/>
            <person name="Magnuson J."/>
            <person name="Mondo S."/>
            <person name="Nolan M."/>
            <person name="Ohm R."/>
            <person name="Pangilinan J."/>
            <person name="Park H.-J."/>
            <person name="Ramirez L."/>
            <person name="Alfaro M."/>
            <person name="Sun H."/>
            <person name="Tritt A."/>
            <person name="Yoshinaga Y."/>
            <person name="Zwiers L.-H."/>
            <person name="Turgeon B."/>
            <person name="Goodwin S."/>
            <person name="Spatafora J."/>
            <person name="Crous P."/>
            <person name="Grigoriev I."/>
        </authorList>
    </citation>
    <scope>NUCLEOTIDE SEQUENCE</scope>
    <source>
        <strain evidence="8">CBS 175.79</strain>
    </source>
</reference>
<feature type="domain" description="FAD dependent oxidoreductase" evidence="7">
    <location>
        <begin position="15"/>
        <end position="401"/>
    </location>
</feature>
<evidence type="ECO:0000313" key="9">
    <source>
        <dbReference type="Proteomes" id="UP000799778"/>
    </source>
</evidence>
<sequence>MASAAPSESKFAANVIIIGAGVFGLSTALAIANRHPSTSVTVVDRCTPPVPDGSSVDTTRCIRWDYPDPIYAQLAKQSQLLIEQDPELSKHFFKRGMTFVCNGVPSRFTQGWQDQYNLTKDLAQPEHLVDLPTRETLFQRIHGKDAKPLNRIVLGREPQWNVAYTNKEDAFIDAEAGIQVYYDRCLQYPSIRFRCGTEVDHINIDKGIAKGVVLADGSNLQSDMVIVAAGAWSSRLVSLGSRVYPIGHEVVWFKVTREEEMRWKAMSITTNDSTGLNIFPPYRGEVKVLRRSPGVKNSITIPKPENRSETMEISYPRTLVTNPTDIIPANAEAAIREDLREIMPSLASRPFDRTKICWISTTPTADFLIAPHPSVGGIHLATGGSAHAWKFVPVLGDLVVDSIMGNLSKELEDKWAFDKSGQSSDQAAPRMDGAPEELRDVVRTIQSHF</sequence>
<evidence type="ECO:0000256" key="4">
    <source>
        <dbReference type="ARBA" id="ARBA00022827"/>
    </source>
</evidence>
<name>A0A6A5X6P1_9PLEO</name>
<dbReference type="GO" id="GO:0004657">
    <property type="term" value="F:proline dehydrogenase activity"/>
    <property type="evidence" value="ECO:0007669"/>
    <property type="project" value="TreeGrafter"/>
</dbReference>
<dbReference type="GO" id="GO:0008115">
    <property type="term" value="F:sarcosine oxidase activity"/>
    <property type="evidence" value="ECO:0007669"/>
    <property type="project" value="TreeGrafter"/>
</dbReference>
<evidence type="ECO:0000256" key="3">
    <source>
        <dbReference type="ARBA" id="ARBA00022630"/>
    </source>
</evidence>
<accession>A0A6A5X6P1</accession>
<dbReference type="GeneID" id="54288101"/>
<dbReference type="Gene3D" id="3.30.9.10">
    <property type="entry name" value="D-Amino Acid Oxidase, subunit A, domain 2"/>
    <property type="match status" value="1"/>
</dbReference>
<proteinExistence type="inferred from homology"/>
<feature type="transmembrane region" description="Helical" evidence="6">
    <location>
        <begin position="12"/>
        <end position="32"/>
    </location>
</feature>
<dbReference type="PANTHER" id="PTHR10961:SF46">
    <property type="entry name" value="PEROXISOMAL SARCOSINE OXIDASE"/>
    <property type="match status" value="1"/>
</dbReference>
<evidence type="ECO:0000256" key="2">
    <source>
        <dbReference type="ARBA" id="ARBA00010989"/>
    </source>
</evidence>
<dbReference type="InterPro" id="IPR036188">
    <property type="entry name" value="FAD/NAD-bd_sf"/>
</dbReference>
<evidence type="ECO:0000313" key="8">
    <source>
        <dbReference type="EMBL" id="KAF2008546.1"/>
    </source>
</evidence>
<dbReference type="RefSeq" id="XP_033376885.1">
    <property type="nucleotide sequence ID" value="XM_033530704.1"/>
</dbReference>
<gene>
    <name evidence="8" type="ORF">BU24DRAFT_445532</name>
</gene>
<comment type="similarity">
    <text evidence="2">Belongs to the MSOX/MTOX family.</text>
</comment>
<protein>
    <submittedName>
        <fullName evidence="8">Putative fructosyl amino acid oxidasesarcosine oxidase</fullName>
    </submittedName>
</protein>
<dbReference type="Gene3D" id="3.50.50.60">
    <property type="entry name" value="FAD/NAD(P)-binding domain"/>
    <property type="match status" value="1"/>
</dbReference>
<comment type="cofactor">
    <cofactor evidence="1">
        <name>FAD</name>
        <dbReference type="ChEBI" id="CHEBI:57692"/>
    </cofactor>
</comment>
<keyword evidence="5" id="KW-0560">Oxidoreductase</keyword>
<evidence type="ECO:0000259" key="7">
    <source>
        <dbReference type="Pfam" id="PF01266"/>
    </source>
</evidence>
<keyword evidence="6" id="KW-0472">Membrane</keyword>
<dbReference type="InterPro" id="IPR045170">
    <property type="entry name" value="MTOX"/>
</dbReference>
<dbReference type="EMBL" id="ML978083">
    <property type="protein sequence ID" value="KAF2008546.1"/>
    <property type="molecule type" value="Genomic_DNA"/>
</dbReference>
<dbReference type="AlphaFoldDB" id="A0A6A5X6P1"/>
<evidence type="ECO:0000256" key="1">
    <source>
        <dbReference type="ARBA" id="ARBA00001974"/>
    </source>
</evidence>